<dbReference type="EMBL" id="BAAAKW010000063">
    <property type="protein sequence ID" value="GAA1225603.1"/>
    <property type="molecule type" value="Genomic_DNA"/>
</dbReference>
<dbReference type="InterPro" id="IPR003142">
    <property type="entry name" value="BPL_C"/>
</dbReference>
<dbReference type="Gene3D" id="2.30.30.100">
    <property type="match status" value="1"/>
</dbReference>
<dbReference type="Pfam" id="PF03099">
    <property type="entry name" value="BPL_LplA_LipB"/>
    <property type="match status" value="1"/>
</dbReference>
<evidence type="ECO:0000256" key="2">
    <source>
        <dbReference type="ARBA" id="ARBA00022741"/>
    </source>
</evidence>
<dbReference type="PROSITE" id="PS51733">
    <property type="entry name" value="BPL_LPL_CATALYTIC"/>
    <property type="match status" value="1"/>
</dbReference>
<comment type="caution">
    <text evidence="7">The sequence shown here is derived from an EMBL/GenBank/DDBJ whole genome shotgun (WGS) entry which is preliminary data.</text>
</comment>
<dbReference type="InterPro" id="IPR008988">
    <property type="entry name" value="Transcriptional_repressor_C"/>
</dbReference>
<dbReference type="Pfam" id="PF02237">
    <property type="entry name" value="BPL_C"/>
    <property type="match status" value="1"/>
</dbReference>
<dbReference type="InterPro" id="IPR045864">
    <property type="entry name" value="aa-tRNA-synth_II/BPL/LPL"/>
</dbReference>
<dbReference type="Proteomes" id="UP001500943">
    <property type="component" value="Unassembled WGS sequence"/>
</dbReference>
<dbReference type="GO" id="GO:0016874">
    <property type="term" value="F:ligase activity"/>
    <property type="evidence" value="ECO:0007669"/>
    <property type="project" value="UniProtKB-KW"/>
</dbReference>
<name>A0ABP4GHL2_9MICO</name>
<evidence type="ECO:0000256" key="4">
    <source>
        <dbReference type="ARBA" id="ARBA00023267"/>
    </source>
</evidence>
<organism evidence="7 8">
    <name type="scientific">Rhodoglobus aureus</name>
    <dbReference type="NCBI Taxonomy" id="191497"/>
    <lineage>
        <taxon>Bacteria</taxon>
        <taxon>Bacillati</taxon>
        <taxon>Actinomycetota</taxon>
        <taxon>Actinomycetes</taxon>
        <taxon>Micrococcales</taxon>
        <taxon>Microbacteriaceae</taxon>
        <taxon>Rhodoglobus</taxon>
    </lineage>
</organism>
<dbReference type="InterPro" id="IPR004143">
    <property type="entry name" value="BPL_LPL_catalytic"/>
</dbReference>
<dbReference type="PANTHER" id="PTHR12835:SF5">
    <property type="entry name" value="BIOTIN--PROTEIN LIGASE"/>
    <property type="match status" value="1"/>
</dbReference>
<dbReference type="SUPFAM" id="SSF50037">
    <property type="entry name" value="C-terminal domain of transcriptional repressors"/>
    <property type="match status" value="1"/>
</dbReference>
<accession>A0ABP4GHL2</accession>
<dbReference type="PANTHER" id="PTHR12835">
    <property type="entry name" value="BIOTIN PROTEIN LIGASE"/>
    <property type="match status" value="1"/>
</dbReference>
<protein>
    <recommendedName>
        <fullName evidence="5">biotin--[biotin carboxyl-carrier protein] ligase</fullName>
        <ecNumber evidence="5">6.3.4.15</ecNumber>
    </recommendedName>
</protein>
<evidence type="ECO:0000313" key="7">
    <source>
        <dbReference type="EMBL" id="GAA1225603.1"/>
    </source>
</evidence>
<proteinExistence type="predicted"/>
<dbReference type="CDD" id="cd16442">
    <property type="entry name" value="BPL"/>
    <property type="match status" value="1"/>
</dbReference>
<keyword evidence="2" id="KW-0547">Nucleotide-binding</keyword>
<evidence type="ECO:0000313" key="8">
    <source>
        <dbReference type="Proteomes" id="UP001500943"/>
    </source>
</evidence>
<feature type="domain" description="BPL/LPL catalytic" evidence="6">
    <location>
        <begin position="25"/>
        <end position="206"/>
    </location>
</feature>
<gene>
    <name evidence="7" type="ORF">GCM10009655_25420</name>
</gene>
<dbReference type="NCBIfam" id="TIGR00121">
    <property type="entry name" value="birA_ligase"/>
    <property type="match status" value="1"/>
</dbReference>
<keyword evidence="8" id="KW-1185">Reference proteome</keyword>
<dbReference type="SUPFAM" id="SSF55681">
    <property type="entry name" value="Class II aaRS and biotin synthetases"/>
    <property type="match status" value="1"/>
</dbReference>
<evidence type="ECO:0000259" key="6">
    <source>
        <dbReference type="PROSITE" id="PS51733"/>
    </source>
</evidence>
<keyword evidence="1 7" id="KW-0436">Ligase</keyword>
<keyword evidence="3" id="KW-0067">ATP-binding</keyword>
<dbReference type="InterPro" id="IPR004408">
    <property type="entry name" value="Biotin_CoA_COase_ligase"/>
</dbReference>
<dbReference type="EC" id="6.3.4.15" evidence="5"/>
<evidence type="ECO:0000256" key="3">
    <source>
        <dbReference type="ARBA" id="ARBA00022840"/>
    </source>
</evidence>
<evidence type="ECO:0000256" key="5">
    <source>
        <dbReference type="ARBA" id="ARBA00024227"/>
    </source>
</evidence>
<sequence>MIPRGIYADRRRVLFCIYAEVMHLPLSAAVLPLLEHLDEVGSTNQELMARAARGEAQHLSALITTNQTAGRGRLGREWIAPPGKTFAVSVLLAPAEASIGSLAWMPLLGGLAMARAVRSLVNDREVTLKWPNDVQIEGLKVSGLLSELVADGSGVIVGAGLNLTIERDELPTSVSTSLLLEGADPGVDLVLSSYLTQLTGLYEQYLGGELDAVRSGIADAVRAECGTIGRRVRVELPGGGRIFGTAETVDDQGQLVVKDDANGSLQHVAAGDVTHLRYE</sequence>
<keyword evidence="4" id="KW-0092">Biotin</keyword>
<evidence type="ECO:0000256" key="1">
    <source>
        <dbReference type="ARBA" id="ARBA00022598"/>
    </source>
</evidence>
<reference evidence="8" key="1">
    <citation type="journal article" date="2019" name="Int. J. Syst. Evol. Microbiol.">
        <title>The Global Catalogue of Microorganisms (GCM) 10K type strain sequencing project: providing services to taxonomists for standard genome sequencing and annotation.</title>
        <authorList>
            <consortium name="The Broad Institute Genomics Platform"/>
            <consortium name="The Broad Institute Genome Sequencing Center for Infectious Disease"/>
            <person name="Wu L."/>
            <person name="Ma J."/>
        </authorList>
    </citation>
    <scope>NUCLEOTIDE SEQUENCE [LARGE SCALE GENOMIC DNA]</scope>
    <source>
        <strain evidence="8">JCM 12762</strain>
    </source>
</reference>
<dbReference type="Gene3D" id="3.30.930.10">
    <property type="entry name" value="Bira Bifunctional Protein, Domain 2"/>
    <property type="match status" value="1"/>
</dbReference>